<evidence type="ECO:0000313" key="3">
    <source>
        <dbReference type="Proteomes" id="UP000092746"/>
    </source>
</evidence>
<name>A0AAP7GWT7_AGGAP</name>
<protein>
    <submittedName>
        <fullName evidence="2">Uncharacterized protein</fullName>
    </submittedName>
</protein>
<sequence length="160" mass="18675">MRNLFILILSFLVFSNVLAKNVDLINPCTNENILLNNRAISNKAEAFFISYLDQDGEACYKKKYDLFFKVNDSYIYNKELFNDLNNVYPEVGVSDNVFMIDFEYGNGQSNIERYYLTTSSGNIYLDKKDIIYSRSGKPKEIKFNNINIKDVEFSKLINIY</sequence>
<dbReference type="EMBL" id="MAQE01000015">
    <property type="protein sequence ID" value="OBY50746.1"/>
    <property type="molecule type" value="Genomic_DNA"/>
</dbReference>
<dbReference type="AlphaFoldDB" id="A0AAP7GWT7"/>
<keyword evidence="1" id="KW-0732">Signal</keyword>
<accession>A0AAP7GWT7</accession>
<evidence type="ECO:0000313" key="2">
    <source>
        <dbReference type="EMBL" id="OBY50746.1"/>
    </source>
</evidence>
<evidence type="ECO:0000256" key="1">
    <source>
        <dbReference type="SAM" id="SignalP"/>
    </source>
</evidence>
<organism evidence="2 3">
    <name type="scientific">Aggregatibacter aphrophilus</name>
    <name type="common">Haemophilus aphrophilus</name>
    <dbReference type="NCBI Taxonomy" id="732"/>
    <lineage>
        <taxon>Bacteria</taxon>
        <taxon>Pseudomonadati</taxon>
        <taxon>Pseudomonadota</taxon>
        <taxon>Gammaproteobacteria</taxon>
        <taxon>Pasteurellales</taxon>
        <taxon>Pasteurellaceae</taxon>
        <taxon>Aggregatibacter</taxon>
    </lineage>
</organism>
<reference evidence="2 3" key="1">
    <citation type="submission" date="2016-06" db="EMBL/GenBank/DDBJ databases">
        <title>Simultaneous identification of Haemophilus influenzae and Haemophilus haemolyticus using TaqMan real-time PCR.</title>
        <authorList>
            <person name="Price E.P."/>
            <person name="Sarovich D.S."/>
            <person name="Harris T."/>
            <person name="Spargo J.C."/>
            <person name="Nosworthy E."/>
            <person name="Beissbarth J."/>
            <person name="Smith-Vaughan H."/>
        </authorList>
    </citation>
    <scope>NUCLEOTIDE SEQUENCE [LARGE SCALE GENOMIC DNA]</scope>
    <source>
        <strain evidence="2 3">ATCC 7901</strain>
    </source>
</reference>
<feature type="chain" id="PRO_5042851587" evidence="1">
    <location>
        <begin position="20"/>
        <end position="160"/>
    </location>
</feature>
<dbReference type="Proteomes" id="UP000092746">
    <property type="component" value="Unassembled WGS sequence"/>
</dbReference>
<proteinExistence type="predicted"/>
<feature type="signal peptide" evidence="1">
    <location>
        <begin position="1"/>
        <end position="19"/>
    </location>
</feature>
<dbReference type="RefSeq" id="WP_065295522.1">
    <property type="nucleotide sequence ID" value="NZ_CAUUMV010000013.1"/>
</dbReference>
<gene>
    <name evidence="2" type="ORF">BBB52_07585</name>
</gene>
<comment type="caution">
    <text evidence="2">The sequence shown here is derived from an EMBL/GenBank/DDBJ whole genome shotgun (WGS) entry which is preliminary data.</text>
</comment>